<reference evidence="1 2" key="1">
    <citation type="journal article" date="2016" name="Proc. Natl. Acad. Sci. U.S.A.">
        <title>Lipid metabolic changes in an early divergent fungus govern the establishment of a mutualistic symbiosis with endobacteria.</title>
        <authorList>
            <person name="Lastovetsky O.A."/>
            <person name="Gaspar M.L."/>
            <person name="Mondo S.J."/>
            <person name="LaButti K.M."/>
            <person name="Sandor L."/>
            <person name="Grigoriev I.V."/>
            <person name="Henry S.A."/>
            <person name="Pawlowska T.E."/>
        </authorList>
    </citation>
    <scope>NUCLEOTIDE SEQUENCE [LARGE SCALE GENOMIC DNA]</scope>
    <source>
        <strain evidence="1 2">ATCC 11559</strain>
    </source>
</reference>
<dbReference type="AlphaFoldDB" id="A0A1X0SAL5"/>
<evidence type="ECO:0000313" key="1">
    <source>
        <dbReference type="EMBL" id="ORE21325.1"/>
    </source>
</evidence>
<dbReference type="Proteomes" id="UP000242381">
    <property type="component" value="Unassembled WGS sequence"/>
</dbReference>
<protein>
    <submittedName>
        <fullName evidence="1">Uncharacterized protein</fullName>
    </submittedName>
</protein>
<sequence length="63" mass="7044">MKHSSAIRLGYSIKNFSIAFDDTLKFFYRGNEPITLRNLQLVLITRISSSECGIVPEAALPVT</sequence>
<organism evidence="1 2">
    <name type="scientific">Rhizopus microsporus</name>
    <dbReference type="NCBI Taxonomy" id="58291"/>
    <lineage>
        <taxon>Eukaryota</taxon>
        <taxon>Fungi</taxon>
        <taxon>Fungi incertae sedis</taxon>
        <taxon>Mucoromycota</taxon>
        <taxon>Mucoromycotina</taxon>
        <taxon>Mucoromycetes</taxon>
        <taxon>Mucorales</taxon>
        <taxon>Mucorineae</taxon>
        <taxon>Rhizopodaceae</taxon>
        <taxon>Rhizopus</taxon>
    </lineage>
</organism>
<name>A0A1X0SAL5_RHIZD</name>
<gene>
    <name evidence="1" type="ORF">BCV71DRAFT_261213</name>
</gene>
<accession>A0A1X0SAL5</accession>
<evidence type="ECO:0000313" key="2">
    <source>
        <dbReference type="Proteomes" id="UP000242381"/>
    </source>
</evidence>
<proteinExistence type="predicted"/>
<dbReference type="EMBL" id="KV921280">
    <property type="protein sequence ID" value="ORE21325.1"/>
    <property type="molecule type" value="Genomic_DNA"/>
</dbReference>